<name>S2CXT0_INDAL</name>
<dbReference type="Gene3D" id="2.40.50.140">
    <property type="entry name" value="Nucleic acid-binding proteins"/>
    <property type="match status" value="1"/>
</dbReference>
<dbReference type="InterPro" id="IPR004659">
    <property type="entry name" value="RNase_E/G"/>
</dbReference>
<gene>
    <name evidence="7" type="ORF">A33Q_4070</name>
</gene>
<evidence type="ECO:0000256" key="3">
    <source>
        <dbReference type="ARBA" id="ARBA00022801"/>
    </source>
</evidence>
<proteinExistence type="predicted"/>
<evidence type="ECO:0000313" key="8">
    <source>
        <dbReference type="Proteomes" id="UP000006073"/>
    </source>
</evidence>
<sequence length="524" mass="59208">MSTELLIDSSQNGSRIALLKDKNLVELHSEGGENQFKVGDIYLGTVRKIVNGLNAAFIDVGYDKDAFLHYQDLGPQINSLNKFTKLARNNNNYPNVNLKGFEKEADIEKLGKISSVLSRNNQILVQVVKEPISTKGPRLSCELSIAGRYLVLVPFSDTVNVSKKIRSAEERKRLVRLITSIKPANFGVIIRTVAESQSVTELDKDLRNLLTTWEEGMKKLSKAKNRDKIIGEMSMASSIIRDLLNESFDAITVEDELIYDQIRSYIRTIAPEKEKIVKLFNGKAKLFENFGIEKQIKSLFGQTISLPQGGYLIIEHTEALHVIDVNSGNKSNQESDQEMTALKTNLVAAKEIARQLRLRDMGGIIVIDFIDMKKAENKKAIFDAMKSEMQDDRSKNTVLPLTKFGLMQITRQRVRPEVNIVTKETCPSCNGTGKIQASILVADQLENDLEHIATIQNVSNIHIGLHPYLYAYFTSGLISQRVRWFFKYLKWVKLIKDSSLPVTEYRFLDESGEEIELTVKSETE</sequence>
<feature type="domain" description="S1 motif" evidence="6">
    <location>
        <begin position="37"/>
        <end position="142"/>
    </location>
</feature>
<dbReference type="eggNOG" id="COG1530">
    <property type="taxonomic scope" value="Bacteria"/>
</dbReference>
<dbReference type="NCBIfam" id="TIGR00757">
    <property type="entry name" value="RNaseEG"/>
    <property type="match status" value="1"/>
</dbReference>
<comment type="caution">
    <text evidence="7">The sequence shown here is derived from an EMBL/GenBank/DDBJ whole genome shotgun (WGS) entry which is preliminary data.</text>
</comment>
<protein>
    <submittedName>
        <fullName evidence="7">Cytoplasmic axial filament protein CafA and Ribonuclease G</fullName>
        <ecNumber evidence="7">3.1.4.-</ecNumber>
    </submittedName>
</protein>
<evidence type="ECO:0000256" key="5">
    <source>
        <dbReference type="ARBA" id="ARBA00022884"/>
    </source>
</evidence>
<dbReference type="CDD" id="cd04453">
    <property type="entry name" value="S1_RNase_E"/>
    <property type="match status" value="1"/>
</dbReference>
<dbReference type="SUPFAM" id="SSF50249">
    <property type="entry name" value="Nucleic acid-binding proteins"/>
    <property type="match status" value="1"/>
</dbReference>
<dbReference type="PANTHER" id="PTHR30001">
    <property type="entry name" value="RIBONUCLEASE"/>
    <property type="match status" value="1"/>
</dbReference>
<keyword evidence="5" id="KW-0694">RNA-binding</keyword>
<dbReference type="OrthoDB" id="9804278at2"/>
<accession>S2CXT0</accession>
<dbReference type="GO" id="GO:0004540">
    <property type="term" value="F:RNA nuclease activity"/>
    <property type="evidence" value="ECO:0007669"/>
    <property type="project" value="InterPro"/>
</dbReference>
<dbReference type="InterPro" id="IPR003029">
    <property type="entry name" value="S1_domain"/>
</dbReference>
<evidence type="ECO:0000313" key="7">
    <source>
        <dbReference type="EMBL" id="EOZ91977.1"/>
    </source>
</evidence>
<dbReference type="SMART" id="SM00316">
    <property type="entry name" value="S1"/>
    <property type="match status" value="1"/>
</dbReference>
<keyword evidence="3 7" id="KW-0378">Hydrolase</keyword>
<dbReference type="InterPro" id="IPR012340">
    <property type="entry name" value="NA-bd_OB-fold"/>
</dbReference>
<dbReference type="EMBL" id="ALWO02000052">
    <property type="protein sequence ID" value="EOZ91977.1"/>
    <property type="molecule type" value="Genomic_DNA"/>
</dbReference>
<dbReference type="STRING" id="1189612.A33Q_4070"/>
<keyword evidence="8" id="KW-1185">Reference proteome</keyword>
<organism evidence="7 8">
    <name type="scientific">Indibacter alkaliphilus (strain CCUG 57479 / KCTC 22604 / LW1)</name>
    <dbReference type="NCBI Taxonomy" id="1189612"/>
    <lineage>
        <taxon>Bacteria</taxon>
        <taxon>Pseudomonadati</taxon>
        <taxon>Bacteroidota</taxon>
        <taxon>Cytophagia</taxon>
        <taxon>Cytophagales</taxon>
        <taxon>Cyclobacteriaceae</taxon>
    </lineage>
</organism>
<dbReference type="GO" id="GO:0006364">
    <property type="term" value="P:rRNA processing"/>
    <property type="evidence" value="ECO:0007669"/>
    <property type="project" value="TreeGrafter"/>
</dbReference>
<dbReference type="Proteomes" id="UP000006073">
    <property type="component" value="Unassembled WGS sequence"/>
</dbReference>
<dbReference type="GO" id="GO:0046872">
    <property type="term" value="F:metal ion binding"/>
    <property type="evidence" value="ECO:0007669"/>
    <property type="project" value="UniProtKB-KW"/>
</dbReference>
<evidence type="ECO:0000256" key="1">
    <source>
        <dbReference type="ARBA" id="ARBA00001946"/>
    </source>
</evidence>
<comment type="cofactor">
    <cofactor evidence="1">
        <name>Mg(2+)</name>
        <dbReference type="ChEBI" id="CHEBI:18420"/>
    </cofactor>
</comment>
<keyword evidence="4" id="KW-0460">Magnesium</keyword>
<dbReference type="PANTHER" id="PTHR30001:SF0">
    <property type="entry name" value="RIBONUCLEASE G"/>
    <property type="match status" value="1"/>
</dbReference>
<evidence type="ECO:0000259" key="6">
    <source>
        <dbReference type="SMART" id="SM00316"/>
    </source>
</evidence>
<dbReference type="AlphaFoldDB" id="S2CXT0"/>
<keyword evidence="2" id="KW-0479">Metal-binding</keyword>
<dbReference type="InterPro" id="IPR019307">
    <property type="entry name" value="RNA-bd_AU-1/RNase_E/G"/>
</dbReference>
<dbReference type="GO" id="GO:0016787">
    <property type="term" value="F:hydrolase activity"/>
    <property type="evidence" value="ECO:0007669"/>
    <property type="project" value="UniProtKB-KW"/>
</dbReference>
<reference evidence="7 8" key="1">
    <citation type="journal article" date="2013" name="Genome Announc.">
        <title>Draft Genome Sequence of Indibacter alkaliphilus Strain LW1T, Isolated from Lonar Lake, a Haloalkaline Lake in the Buldana District of Maharashtra, India.</title>
        <authorList>
            <person name="Singh A."/>
            <person name="Kumar Jangir P."/>
            <person name="Sharma R."/>
            <person name="Singh A."/>
            <person name="Kumar Pinnaka A."/>
            <person name="Shivaji S."/>
        </authorList>
    </citation>
    <scope>NUCLEOTIDE SEQUENCE [LARGE SCALE GENOMIC DNA]</scope>
    <source>
        <strain evidence="8">CCUG 57479 / KCTC 22604 / LW1</strain>
    </source>
</reference>
<dbReference type="EC" id="3.1.4.-" evidence="7"/>
<evidence type="ECO:0000256" key="4">
    <source>
        <dbReference type="ARBA" id="ARBA00022842"/>
    </source>
</evidence>
<evidence type="ECO:0000256" key="2">
    <source>
        <dbReference type="ARBA" id="ARBA00022723"/>
    </source>
</evidence>
<dbReference type="GO" id="GO:0005737">
    <property type="term" value="C:cytoplasm"/>
    <property type="evidence" value="ECO:0007669"/>
    <property type="project" value="TreeGrafter"/>
</dbReference>
<dbReference type="Pfam" id="PF10150">
    <property type="entry name" value="RNase_E_G"/>
    <property type="match status" value="1"/>
</dbReference>
<dbReference type="RefSeq" id="WP_009033177.1">
    <property type="nucleotide sequence ID" value="NZ_ALWO02000052.1"/>
</dbReference>
<dbReference type="GO" id="GO:0003723">
    <property type="term" value="F:RNA binding"/>
    <property type="evidence" value="ECO:0007669"/>
    <property type="project" value="UniProtKB-KW"/>
</dbReference>